<sequence>MSPHRVPHASFDYIEGTMADAEKKNAIPVVGRAASTSDSNGISYGECVSAVPAEQGDEYAAKEVSGGETVVPKGQLKRSFSTRHVQMIALGANIGSGVYISSGKALRYGSAPGMLIGYGLICTMAMFMMNLLSEAQCLFPTSGSFIDHASRFVDPALGFALGFCEWFGALTVVAAEGAVVPIVISYWNSSVPDAAWYTIYLVVVLGQHVLPNRVFAEFEFATGALKVTITFLVLFVMLIISCGFGGDAIDRGYNYEALSAFPNGFKGVAIVFLLAAWATGGQEIIGISSGEARFPRWELPRACKNLGIRIVLIYISACVYITVLVPYTDPLLLQGSGTVAASPFIIAMKKVGIKVLPDIVNVVLLIGLAGIGSESMFTASRIQTAMARMGMMPAIFGKVDSVGRPIYSNIACAIISIVLTYINTSTGGATAFTWFSSVSATTTFFAWMTIPITNWFMHRALEAQNDPSLTLKHAFRVRWYPFAPLFLFLTTLFTFACTIYTSASPIDGDADPETFFETMLCLPLFIVAFLGWKLFHKTKLQDPATADLRSGRRYLTEEELAELDAYYSKPLWRRFLTYCTF</sequence>
<protein>
    <submittedName>
        <fullName evidence="9">Aat family amino acid transporter protein</fullName>
    </submittedName>
</protein>
<keyword evidence="10" id="KW-1185">Reference proteome</keyword>
<comment type="caution">
    <text evidence="9">The sequence shown here is derived from an EMBL/GenBank/DDBJ whole genome shotgun (WGS) entry which is preliminary data.</text>
</comment>
<reference evidence="9 10" key="1">
    <citation type="submission" date="2024-02" db="EMBL/GenBank/DDBJ databases">
        <title>First draft genome assembly of two strains of Seiridium cardinale.</title>
        <authorList>
            <person name="Emiliani G."/>
            <person name="Scali E."/>
        </authorList>
    </citation>
    <scope>NUCLEOTIDE SEQUENCE [LARGE SCALE GENOMIC DNA]</scope>
    <source>
        <strain evidence="9 10">BM-138-000479</strain>
    </source>
</reference>
<dbReference type="Gene3D" id="1.20.1740.10">
    <property type="entry name" value="Amino acid/polyamine transporter I"/>
    <property type="match status" value="1"/>
</dbReference>
<comment type="subcellular location">
    <subcellularLocation>
        <location evidence="1">Membrane</location>
        <topology evidence="1">Multi-pass membrane protein</topology>
    </subcellularLocation>
</comment>
<feature type="domain" description="Amino acid permease/ SLC12A" evidence="8">
    <location>
        <begin position="84"/>
        <end position="541"/>
    </location>
</feature>
<name>A0ABR2XYT1_9PEZI</name>
<evidence type="ECO:0000256" key="6">
    <source>
        <dbReference type="ARBA" id="ARBA00023136"/>
    </source>
</evidence>
<feature type="transmembrane region" description="Helical" evidence="7">
    <location>
        <begin position="114"/>
        <end position="132"/>
    </location>
</feature>
<feature type="transmembrane region" description="Helical" evidence="7">
    <location>
        <begin position="266"/>
        <end position="285"/>
    </location>
</feature>
<keyword evidence="5 7" id="KW-1133">Transmembrane helix</keyword>
<feature type="transmembrane region" description="Helical" evidence="7">
    <location>
        <begin position="223"/>
        <end position="246"/>
    </location>
</feature>
<keyword evidence="3 7" id="KW-0812">Transmembrane</keyword>
<evidence type="ECO:0000256" key="1">
    <source>
        <dbReference type="ARBA" id="ARBA00004141"/>
    </source>
</evidence>
<organism evidence="9 10">
    <name type="scientific">Seiridium cardinale</name>
    <dbReference type="NCBI Taxonomy" id="138064"/>
    <lineage>
        <taxon>Eukaryota</taxon>
        <taxon>Fungi</taxon>
        <taxon>Dikarya</taxon>
        <taxon>Ascomycota</taxon>
        <taxon>Pezizomycotina</taxon>
        <taxon>Sordariomycetes</taxon>
        <taxon>Xylariomycetidae</taxon>
        <taxon>Amphisphaeriales</taxon>
        <taxon>Sporocadaceae</taxon>
        <taxon>Seiridium</taxon>
    </lineage>
</organism>
<feature type="transmembrane region" description="Helical" evidence="7">
    <location>
        <begin position="306"/>
        <end position="327"/>
    </location>
</feature>
<gene>
    <name evidence="9" type="ORF">SCAR479_04202</name>
</gene>
<feature type="transmembrane region" description="Helical" evidence="7">
    <location>
        <begin position="194"/>
        <end position="211"/>
    </location>
</feature>
<evidence type="ECO:0000256" key="2">
    <source>
        <dbReference type="ARBA" id="ARBA00022448"/>
    </source>
</evidence>
<evidence type="ECO:0000259" key="8">
    <source>
        <dbReference type="Pfam" id="PF00324"/>
    </source>
</evidence>
<feature type="transmembrane region" description="Helical" evidence="7">
    <location>
        <begin position="477"/>
        <end position="503"/>
    </location>
</feature>
<proteinExistence type="predicted"/>
<evidence type="ECO:0000313" key="9">
    <source>
        <dbReference type="EMBL" id="KAK9778966.1"/>
    </source>
</evidence>
<keyword evidence="6 7" id="KW-0472">Membrane</keyword>
<feature type="transmembrane region" description="Helical" evidence="7">
    <location>
        <begin position="434"/>
        <end position="456"/>
    </location>
</feature>
<feature type="transmembrane region" description="Helical" evidence="7">
    <location>
        <begin position="359"/>
        <end position="380"/>
    </location>
</feature>
<dbReference type="PIRSF" id="PIRSF006060">
    <property type="entry name" value="AA_transporter"/>
    <property type="match status" value="1"/>
</dbReference>
<dbReference type="Proteomes" id="UP001465668">
    <property type="component" value="Unassembled WGS sequence"/>
</dbReference>
<accession>A0ABR2XYT1</accession>
<dbReference type="InterPro" id="IPR004841">
    <property type="entry name" value="AA-permease/SLC12A_dom"/>
</dbReference>
<dbReference type="EMBL" id="JARVKM010000013">
    <property type="protein sequence ID" value="KAK9778966.1"/>
    <property type="molecule type" value="Genomic_DNA"/>
</dbReference>
<evidence type="ECO:0000256" key="4">
    <source>
        <dbReference type="ARBA" id="ARBA00022970"/>
    </source>
</evidence>
<feature type="transmembrane region" description="Helical" evidence="7">
    <location>
        <begin position="515"/>
        <end position="535"/>
    </location>
</feature>
<feature type="transmembrane region" description="Helical" evidence="7">
    <location>
        <begin position="401"/>
        <end position="422"/>
    </location>
</feature>
<evidence type="ECO:0000256" key="5">
    <source>
        <dbReference type="ARBA" id="ARBA00022989"/>
    </source>
</evidence>
<evidence type="ECO:0000313" key="10">
    <source>
        <dbReference type="Proteomes" id="UP001465668"/>
    </source>
</evidence>
<evidence type="ECO:0000256" key="7">
    <source>
        <dbReference type="SAM" id="Phobius"/>
    </source>
</evidence>
<dbReference type="PANTHER" id="PTHR43341:SF1">
    <property type="entry name" value="GENERAL AMINO-ACID PERMEASE GAP1"/>
    <property type="match status" value="1"/>
</dbReference>
<keyword evidence="4" id="KW-0029">Amino-acid transport</keyword>
<feature type="transmembrane region" description="Helical" evidence="7">
    <location>
        <begin position="152"/>
        <end position="174"/>
    </location>
</feature>
<dbReference type="PANTHER" id="PTHR43341">
    <property type="entry name" value="AMINO ACID PERMEASE"/>
    <property type="match status" value="1"/>
</dbReference>
<dbReference type="InterPro" id="IPR050524">
    <property type="entry name" value="APC_YAT"/>
</dbReference>
<keyword evidence="2" id="KW-0813">Transport</keyword>
<evidence type="ECO:0000256" key="3">
    <source>
        <dbReference type="ARBA" id="ARBA00022692"/>
    </source>
</evidence>
<dbReference type="Pfam" id="PF00324">
    <property type="entry name" value="AA_permease"/>
    <property type="match status" value="1"/>
</dbReference>